<name>A0A518BLW8_9BACT</name>
<dbReference type="AlphaFoldDB" id="A0A518BLW8"/>
<dbReference type="KEGG" id="pbap:Pla133_30620"/>
<dbReference type="EMBL" id="CP036287">
    <property type="protein sequence ID" value="QDU67971.1"/>
    <property type="molecule type" value="Genomic_DNA"/>
</dbReference>
<dbReference type="Gene3D" id="1.25.40.10">
    <property type="entry name" value="Tetratricopeptide repeat domain"/>
    <property type="match status" value="1"/>
</dbReference>
<evidence type="ECO:0000313" key="1">
    <source>
        <dbReference type="EMBL" id="QDU67971.1"/>
    </source>
</evidence>
<evidence type="ECO:0000313" key="2">
    <source>
        <dbReference type="Proteomes" id="UP000316921"/>
    </source>
</evidence>
<reference evidence="1 2" key="1">
    <citation type="submission" date="2019-02" db="EMBL/GenBank/DDBJ databases">
        <title>Deep-cultivation of Planctomycetes and their phenomic and genomic characterization uncovers novel biology.</title>
        <authorList>
            <person name="Wiegand S."/>
            <person name="Jogler M."/>
            <person name="Boedeker C."/>
            <person name="Pinto D."/>
            <person name="Vollmers J."/>
            <person name="Rivas-Marin E."/>
            <person name="Kohn T."/>
            <person name="Peeters S.H."/>
            <person name="Heuer A."/>
            <person name="Rast P."/>
            <person name="Oberbeckmann S."/>
            <person name="Bunk B."/>
            <person name="Jeske O."/>
            <person name="Meyerdierks A."/>
            <person name="Storesund J.E."/>
            <person name="Kallscheuer N."/>
            <person name="Luecker S."/>
            <person name="Lage O.M."/>
            <person name="Pohl T."/>
            <person name="Merkel B.J."/>
            <person name="Hornburger P."/>
            <person name="Mueller R.-W."/>
            <person name="Bruemmer F."/>
            <person name="Labrenz M."/>
            <person name="Spormann A.M."/>
            <person name="Op den Camp H."/>
            <person name="Overmann J."/>
            <person name="Amann R."/>
            <person name="Jetten M.S.M."/>
            <person name="Mascher T."/>
            <person name="Medema M.H."/>
            <person name="Devos D.P."/>
            <person name="Kaster A.-K."/>
            <person name="Ovreas L."/>
            <person name="Rohde M."/>
            <person name="Galperin M.Y."/>
            <person name="Jogler C."/>
        </authorList>
    </citation>
    <scope>NUCLEOTIDE SEQUENCE [LARGE SCALE GENOMIC DNA]</scope>
    <source>
        <strain evidence="1 2">Pla133</strain>
    </source>
</reference>
<dbReference type="SUPFAM" id="SSF48452">
    <property type="entry name" value="TPR-like"/>
    <property type="match status" value="1"/>
</dbReference>
<dbReference type="InterPro" id="IPR011990">
    <property type="entry name" value="TPR-like_helical_dom_sf"/>
</dbReference>
<proteinExistence type="predicted"/>
<protein>
    <recommendedName>
        <fullName evidence="3">Tetratricopeptide repeat protein</fullName>
    </recommendedName>
</protein>
<dbReference type="RefSeq" id="WP_145066592.1">
    <property type="nucleotide sequence ID" value="NZ_CP036287.1"/>
</dbReference>
<evidence type="ECO:0008006" key="3">
    <source>
        <dbReference type="Google" id="ProtNLM"/>
    </source>
</evidence>
<sequence>MQRAWDVGRAAVRDEVVGDRPQLRAALIDAGAEAPDWIVPQRDLDQLDLAALRGPQVWARRMAAVESDPGDASALYLLGRLEGEEGTARMEAALRHDRAQAWAYHALSVNHELRNRSQAALESERRALELARDPFSAGVFANRVSLLALRAGDRDEAREVLEEHLLDAEGAAAHAASLRLARLELQADDNYVVERGYQRGLALLRERPLTNSEAGDLLSALQSGKQGRSNQAYEYEVVRALLDGERPPALALGRAAMAGRDLFMVQFELSREAAPAVPRSTLRAAFRRGDYAEGARAWLAVQPSVVLDESGQPRDERLRRLFATALVTDAGVPQSQLELCRRLIEAGWADLAEVLLDGLGSAAREGRVDAAEVERLDLASRAIQAISGEIDEVVGALFRGRSVWSLDPYDPDDPMGVERSPNPDDIAGVLDALTRLLREFGPDAGLDDELIEGLSDSPRVRYGPIAAVVAPGPFHGVRDQQLGLGDVGDAVPGLAAVALELGRFALFGDAIGRAPDGTLLLRLWSEERSGEHLGAPWSGVITWCGGAEADGARSRGAGEVSGAALHEGYWIDVEAERARLERWRSLEQRFIDGSEDAALVLGLETAEVPSRFEGERRRVERRRLVPPMLQSDRVALAILQERHLSASPDGNRELLSLDDLLEVVQVHEEGHLCDRSRFLPLGRNFARLLGLLLRESVGELGIERRVEYRAQAVALACVSEPRLALIDLLDAAEVDTRNHTVHAFAYRRLLEDFLVELDRELAADPAAFPALDGERYLVHQLHRLTADQVRAVAIEVARNEGLVEAD</sequence>
<accession>A0A518BLW8</accession>
<keyword evidence="2" id="KW-1185">Reference proteome</keyword>
<organism evidence="1 2">
    <name type="scientific">Engelhardtia mirabilis</name>
    <dbReference type="NCBI Taxonomy" id="2528011"/>
    <lineage>
        <taxon>Bacteria</taxon>
        <taxon>Pseudomonadati</taxon>
        <taxon>Planctomycetota</taxon>
        <taxon>Planctomycetia</taxon>
        <taxon>Planctomycetia incertae sedis</taxon>
        <taxon>Engelhardtia</taxon>
    </lineage>
</organism>
<dbReference type="Proteomes" id="UP000316921">
    <property type="component" value="Chromosome"/>
</dbReference>
<gene>
    <name evidence="1" type="ORF">Pla133_30620</name>
</gene>